<organism evidence="1 2">
    <name type="scientific">Pelobates cultripes</name>
    <name type="common">Western spadefoot toad</name>
    <dbReference type="NCBI Taxonomy" id="61616"/>
    <lineage>
        <taxon>Eukaryota</taxon>
        <taxon>Metazoa</taxon>
        <taxon>Chordata</taxon>
        <taxon>Craniata</taxon>
        <taxon>Vertebrata</taxon>
        <taxon>Euteleostomi</taxon>
        <taxon>Amphibia</taxon>
        <taxon>Batrachia</taxon>
        <taxon>Anura</taxon>
        <taxon>Pelobatoidea</taxon>
        <taxon>Pelobatidae</taxon>
        <taxon>Pelobates</taxon>
    </lineage>
</organism>
<evidence type="ECO:0000313" key="1">
    <source>
        <dbReference type="EMBL" id="CAH2281693.1"/>
    </source>
</evidence>
<name>A0AAD1RUW8_PELCU</name>
<dbReference type="PANTHER" id="PTHR11505">
    <property type="entry name" value="L1 TRANSPOSABLE ELEMENT-RELATED"/>
    <property type="match status" value="1"/>
</dbReference>
<dbReference type="InterPro" id="IPR004244">
    <property type="entry name" value="Transposase_22"/>
</dbReference>
<protein>
    <submittedName>
        <fullName evidence="1">Uncharacterized protein</fullName>
    </submittedName>
</protein>
<keyword evidence="2" id="KW-1185">Reference proteome</keyword>
<accession>A0AAD1RUW8</accession>
<dbReference type="EMBL" id="OW240915">
    <property type="protein sequence ID" value="CAH2281693.1"/>
    <property type="molecule type" value="Genomic_DNA"/>
</dbReference>
<evidence type="ECO:0000313" key="2">
    <source>
        <dbReference type="Proteomes" id="UP001295444"/>
    </source>
</evidence>
<gene>
    <name evidence="1" type="ORF">PECUL_23A002858</name>
</gene>
<proteinExistence type="predicted"/>
<dbReference type="Gene3D" id="3.30.70.1820">
    <property type="entry name" value="L1 transposable element, RRM domain"/>
    <property type="match status" value="1"/>
</dbReference>
<dbReference type="AlphaFoldDB" id="A0AAD1RUW8"/>
<sequence>MEGINQRTEIIENRLHSQEQSHLDLVETVKELQQAEKLADAEDRSRRNNLRIRGIPDNIDSQELQNYFQTMVKSALPNVKNTDLLLDRIHRLPKPGNAPPAALNDMIVRFHYYHIKKEFLGAEITAA</sequence>
<dbReference type="Proteomes" id="UP001295444">
    <property type="component" value="Chromosome 04"/>
</dbReference>
<reference evidence="1" key="1">
    <citation type="submission" date="2022-03" db="EMBL/GenBank/DDBJ databases">
        <authorList>
            <person name="Alioto T."/>
            <person name="Alioto T."/>
            <person name="Gomez Garrido J."/>
        </authorList>
    </citation>
    <scope>NUCLEOTIDE SEQUENCE</scope>
</reference>